<reference evidence="3 4" key="1">
    <citation type="submission" date="2018-01" db="EMBL/GenBank/DDBJ databases">
        <title>Complete genome sequence of Streptomyces lunaelactis MM109T, a Ferroverdin A producer isolated from cave moonmilk deposits.</title>
        <authorList>
            <person name="Naome A."/>
            <person name="Martinet L."/>
            <person name="Maciejewska M."/>
            <person name="Anderssen S."/>
            <person name="Adam D."/>
            <person name="Tenconi E."/>
            <person name="Deflandre B."/>
            <person name="Arguelles-Arias A."/>
            <person name="Calusinska M."/>
            <person name="Copieters W."/>
            <person name="Karim L."/>
            <person name="Hanikenne M."/>
            <person name="Baurain D."/>
            <person name="van Wezel G."/>
            <person name="Smargiasso N."/>
            <person name="de Pauw E."/>
            <person name="Delfosse P."/>
            <person name="Rigali S."/>
        </authorList>
    </citation>
    <scope>NUCLEOTIDE SEQUENCE [LARGE SCALE GENOMIC DNA]</scope>
    <source>
        <strain evidence="3 4">MM109</strain>
    </source>
</reference>
<feature type="region of interest" description="Disordered" evidence="1">
    <location>
        <begin position="28"/>
        <end position="68"/>
    </location>
</feature>
<sequence>MIVAMSERAVPRRTAQLAYAVSAHRQGGELWRRKTTSSRSPRRRSRSRSSTCAPASDTAAPPGNQRGRIVAKGMRPRSCDCEAACCIAPERKSGVMAGRIVRFPRHVGVEVIPGAGVYLLSQGRNTVLRGKLVEQLAPLLLKGATRVALRHALAASFPGSVVDRGLDRLLTAGLVVERWGDSERDDAGFWELAGVAPDSVSEAIENRSVRAVAVGGASTDAFTEAATAQGLRLGDGDPGLTVVLTSDFLHPDILAFNQDALKTRSSWLVAKLTGESAWISPVLEPRHTACWSCLVQRARGHRQLQATLARMTHRDYVPVMGDVRLTTATGLAARLAVLRVTQWMAGLPDDPPTIVSFDPLALESRKHRLTRRPQCPDCGDPTLVATAAHLPPALRSVPAAPGADGGYRSRSRYHMLDTYGHLVSPITGVVSELTRMKTSSELLHVYSAGHNFAIGRPRELSRAQRALRTESAGKGMSDLQARASALGEAIERYSGVWQGDEAHIVTSARALGADAVPLDTLQHFSEDQFRNREEWRGRGTPFTWVPDPFDEAQDMAWTPVWSLSEEAHKYVPTAYLYYDFPTPTGPVVALADSNGNAAGSSLEDAILQGFFELVERDSVAMWWYNRTARPAIDVNLADIAYIERWQEHYASIGRETWVLDLTSDLGIPVAAAVSRRTDGPTEDILFGFGAHFDPAVAVTRALTEMNQFLAGLLEFRSAPDRAEGGPDTEWWRTATLESQPYLAPRGTSGLFTRQARQTPVGPDLLSGVREAQRIVEENDMEMLVLDQTRPDICLPVVKVIVPGLRSFWPQYAPGRLYDVPVALGWTESRVPETELNPIAMFL</sequence>
<accession>A0A2R4SXH8</accession>
<dbReference type="PANTHER" id="PTHR37809:SF1">
    <property type="entry name" value="RIBOSOMAL PROTEIN S12 METHYLTHIOTRANSFERASE ACCESSORY FACTOR YCAO"/>
    <property type="match status" value="1"/>
</dbReference>
<gene>
    <name evidence="3" type="ORF">SLUN_04620</name>
</gene>
<dbReference type="InterPro" id="IPR027624">
    <property type="entry name" value="TOMM_cyclo_SagD"/>
</dbReference>
<feature type="compositionally biased region" description="Basic residues" evidence="1">
    <location>
        <begin position="33"/>
        <end position="47"/>
    </location>
</feature>
<organism evidence="3 4">
    <name type="scientific">Streptomyces lunaelactis</name>
    <dbReference type="NCBI Taxonomy" id="1535768"/>
    <lineage>
        <taxon>Bacteria</taxon>
        <taxon>Bacillati</taxon>
        <taxon>Actinomycetota</taxon>
        <taxon>Actinomycetes</taxon>
        <taxon>Kitasatosporales</taxon>
        <taxon>Streptomycetaceae</taxon>
        <taxon>Streptomyces</taxon>
    </lineage>
</organism>
<dbReference type="InterPro" id="IPR022291">
    <property type="entry name" value="Bacteriocin_synth_cyclodeHase"/>
</dbReference>
<dbReference type="Gene3D" id="3.30.160.660">
    <property type="match status" value="1"/>
</dbReference>
<dbReference type="AlphaFoldDB" id="A0A2R4SXH8"/>
<dbReference type="EMBL" id="CP026304">
    <property type="protein sequence ID" value="AVZ71586.1"/>
    <property type="molecule type" value="Genomic_DNA"/>
</dbReference>
<dbReference type="NCBIfam" id="TIGR03882">
    <property type="entry name" value="cyclo_dehyd_2"/>
    <property type="match status" value="1"/>
</dbReference>
<evidence type="ECO:0000313" key="4">
    <source>
        <dbReference type="Proteomes" id="UP000244201"/>
    </source>
</evidence>
<dbReference type="PROSITE" id="PS51664">
    <property type="entry name" value="YCAO"/>
    <property type="match status" value="1"/>
</dbReference>
<dbReference type="NCBIfam" id="TIGR00702">
    <property type="entry name" value="YcaO-type kinase domain"/>
    <property type="match status" value="1"/>
</dbReference>
<keyword evidence="4" id="KW-1185">Reference proteome</keyword>
<dbReference type="Pfam" id="PF02624">
    <property type="entry name" value="YcaO"/>
    <property type="match status" value="1"/>
</dbReference>
<feature type="domain" description="YcaO" evidence="2">
    <location>
        <begin position="473"/>
        <end position="842"/>
    </location>
</feature>
<evidence type="ECO:0000259" key="2">
    <source>
        <dbReference type="PROSITE" id="PS51664"/>
    </source>
</evidence>
<dbReference type="PANTHER" id="PTHR37809">
    <property type="entry name" value="RIBOSOMAL PROTEIN S12 METHYLTHIOTRANSFERASE ACCESSORY FACTOR YCAO"/>
    <property type="match status" value="1"/>
</dbReference>
<dbReference type="InterPro" id="IPR003776">
    <property type="entry name" value="YcaO-like_dom"/>
</dbReference>
<dbReference type="Gene3D" id="3.30.1330.230">
    <property type="match status" value="2"/>
</dbReference>
<evidence type="ECO:0000256" key="1">
    <source>
        <dbReference type="SAM" id="MobiDB-lite"/>
    </source>
</evidence>
<dbReference type="Gene3D" id="3.40.50.720">
    <property type="entry name" value="NAD(P)-binding Rossmann-like Domain"/>
    <property type="match status" value="1"/>
</dbReference>
<evidence type="ECO:0000313" key="3">
    <source>
        <dbReference type="EMBL" id="AVZ71586.1"/>
    </source>
</evidence>
<dbReference type="KEGG" id="slk:SLUN_04620"/>
<dbReference type="NCBIfam" id="TIGR03604">
    <property type="entry name" value="TOMM_cyclo_SagD"/>
    <property type="match status" value="1"/>
</dbReference>
<proteinExistence type="predicted"/>
<dbReference type="Gene3D" id="3.90.930.60">
    <property type="match status" value="1"/>
</dbReference>
<protein>
    <submittedName>
        <fullName evidence="3">Goadsporin biosynthetic protein</fullName>
    </submittedName>
</protein>
<dbReference type="Proteomes" id="UP000244201">
    <property type="component" value="Chromosome"/>
</dbReference>
<dbReference type="Gene3D" id="3.30.40.250">
    <property type="match status" value="1"/>
</dbReference>
<name>A0A2R4SXH8_9ACTN</name>